<dbReference type="SUPFAM" id="SSF53474">
    <property type="entry name" value="alpha/beta-Hydrolases"/>
    <property type="match status" value="1"/>
</dbReference>
<dbReference type="EMBL" id="BAABCV010000008">
    <property type="protein sequence ID" value="GAA4099638.1"/>
    <property type="molecule type" value="Genomic_DNA"/>
</dbReference>
<dbReference type="InterPro" id="IPR008391">
    <property type="entry name" value="AXE1_dom"/>
</dbReference>
<proteinExistence type="predicted"/>
<dbReference type="PANTHER" id="PTHR40111:SF1">
    <property type="entry name" value="CEPHALOSPORIN-C DEACETYLASE"/>
    <property type="match status" value="1"/>
</dbReference>
<dbReference type="InterPro" id="IPR029058">
    <property type="entry name" value="AB_hydrolase_fold"/>
</dbReference>
<organism evidence="4 5">
    <name type="scientific">Mucilaginibacter panaciglaebae</name>
    <dbReference type="NCBI Taxonomy" id="502331"/>
    <lineage>
        <taxon>Bacteria</taxon>
        <taxon>Pseudomonadati</taxon>
        <taxon>Bacteroidota</taxon>
        <taxon>Sphingobacteriia</taxon>
        <taxon>Sphingobacteriales</taxon>
        <taxon>Sphingobacteriaceae</taxon>
        <taxon>Mucilaginibacter</taxon>
    </lineage>
</organism>
<name>A0ABP7WXX9_9SPHI</name>
<comment type="caution">
    <text evidence="4">The sequence shown here is derived from an EMBL/GenBank/DDBJ whole genome shotgun (WGS) entry which is preliminary data.</text>
</comment>
<evidence type="ECO:0000313" key="5">
    <source>
        <dbReference type="Proteomes" id="UP001500841"/>
    </source>
</evidence>
<dbReference type="Proteomes" id="UP001500841">
    <property type="component" value="Unassembled WGS sequence"/>
</dbReference>
<dbReference type="PANTHER" id="PTHR40111">
    <property type="entry name" value="CEPHALOSPORIN-C DEACETYLASE"/>
    <property type="match status" value="1"/>
</dbReference>
<feature type="region of interest" description="Disordered" evidence="1">
    <location>
        <begin position="44"/>
        <end position="68"/>
    </location>
</feature>
<keyword evidence="5" id="KW-1185">Reference proteome</keyword>
<dbReference type="InterPro" id="IPR039069">
    <property type="entry name" value="CE7"/>
</dbReference>
<sequence length="469" mass="52557">MSAKKTQLIIYLKLLVLAVALTGFQTAFINAALAQAHDSSAAQKEEVSKEAGVDNNSNDTENEDEGEISTVLTSGDKNSLFNDKAKYTFEVINTTGADQIGKVSYIVTTEKGERLFEDSVKVKIAKQSTEKYNFEIPSKGVGFYKVNFMINVSDYDDTTRRVFGIKPEKIESRYKKPVDFDQFWQKTKDELARVKPQFKVTAMPELDKDNRHVYLIEMQSLGDMTIRGWMTVPINPDPGKKFAVLLGLPGYQVSLEPLTGLDPDLVIITLNVRGQGNSRGPVDTRRDEYIVYHIEDKYKYVMRGAIADCLRCVDFICEQPNLRHDQILVSGGSMGGFLSVATASLDKRIKLCSAQNPILCDIRGMVGSVKWPISSIQQYVGTQPGLSFNTILDNLDYYDVKNFATNLTCPTIMGIGLLDPFAPPDNEYAAYNNIKPAKRIMVFKDLGHEITTAYKELEGRWMRDAFGLF</sequence>
<protein>
    <recommendedName>
        <fullName evidence="3">Acetyl xylan esterase domain-containing protein</fullName>
    </recommendedName>
</protein>
<gene>
    <name evidence="4" type="ORF">GCM10022392_25000</name>
</gene>
<dbReference type="RefSeq" id="WP_345104938.1">
    <property type="nucleotide sequence ID" value="NZ_BAABCV010000008.1"/>
</dbReference>
<accession>A0ABP7WXX9</accession>
<feature type="signal peptide" evidence="2">
    <location>
        <begin position="1"/>
        <end position="27"/>
    </location>
</feature>
<keyword evidence="2" id="KW-0732">Signal</keyword>
<evidence type="ECO:0000259" key="3">
    <source>
        <dbReference type="Pfam" id="PF05448"/>
    </source>
</evidence>
<evidence type="ECO:0000256" key="1">
    <source>
        <dbReference type="SAM" id="MobiDB-lite"/>
    </source>
</evidence>
<feature type="domain" description="Acetyl xylan esterase" evidence="3">
    <location>
        <begin position="171"/>
        <end position="457"/>
    </location>
</feature>
<dbReference type="Gene3D" id="3.40.50.1820">
    <property type="entry name" value="alpha/beta hydrolase"/>
    <property type="match status" value="1"/>
</dbReference>
<evidence type="ECO:0000256" key="2">
    <source>
        <dbReference type="SAM" id="SignalP"/>
    </source>
</evidence>
<feature type="chain" id="PRO_5046772758" description="Acetyl xylan esterase domain-containing protein" evidence="2">
    <location>
        <begin position="28"/>
        <end position="469"/>
    </location>
</feature>
<reference evidence="5" key="1">
    <citation type="journal article" date="2019" name="Int. J. Syst. Evol. Microbiol.">
        <title>The Global Catalogue of Microorganisms (GCM) 10K type strain sequencing project: providing services to taxonomists for standard genome sequencing and annotation.</title>
        <authorList>
            <consortium name="The Broad Institute Genomics Platform"/>
            <consortium name="The Broad Institute Genome Sequencing Center for Infectious Disease"/>
            <person name="Wu L."/>
            <person name="Ma J."/>
        </authorList>
    </citation>
    <scope>NUCLEOTIDE SEQUENCE [LARGE SCALE GENOMIC DNA]</scope>
    <source>
        <strain evidence="5">JCM 17085</strain>
    </source>
</reference>
<evidence type="ECO:0000313" key="4">
    <source>
        <dbReference type="EMBL" id="GAA4099638.1"/>
    </source>
</evidence>
<dbReference type="Pfam" id="PF05448">
    <property type="entry name" value="AXE1"/>
    <property type="match status" value="1"/>
</dbReference>